<dbReference type="RefSeq" id="WP_316021623.1">
    <property type="nucleotide sequence ID" value="NZ_JAWDID010000097.1"/>
</dbReference>
<proteinExistence type="predicted"/>
<dbReference type="Proteomes" id="UP001254257">
    <property type="component" value="Unassembled WGS sequence"/>
</dbReference>
<keyword evidence="2" id="KW-1185">Reference proteome</keyword>
<gene>
    <name evidence="1" type="ORF">RKE40_28955</name>
</gene>
<organism evidence="1 2">
    <name type="scientific">Bosea rubneri</name>
    <dbReference type="NCBI Taxonomy" id="3075434"/>
    <lineage>
        <taxon>Bacteria</taxon>
        <taxon>Pseudomonadati</taxon>
        <taxon>Pseudomonadota</taxon>
        <taxon>Alphaproteobacteria</taxon>
        <taxon>Hyphomicrobiales</taxon>
        <taxon>Boseaceae</taxon>
        <taxon>Bosea</taxon>
    </lineage>
</organism>
<comment type="caution">
    <text evidence="1">The sequence shown here is derived from an EMBL/GenBank/DDBJ whole genome shotgun (WGS) entry which is preliminary data.</text>
</comment>
<reference evidence="1 2" key="1">
    <citation type="submission" date="2023-09" db="EMBL/GenBank/DDBJ databases">
        <title>Whole genome shotgun sequencing (WGS) of Bosea sp. ZW T0_25, isolated from stored onions (Allium cepa).</title>
        <authorList>
            <person name="Stoll D.A."/>
            <person name="Huch M."/>
        </authorList>
    </citation>
    <scope>NUCLEOTIDE SEQUENCE [LARGE SCALE GENOMIC DNA]</scope>
    <source>
        <strain evidence="1 2">ZW T0_25</strain>
    </source>
</reference>
<accession>A0ABU3SGZ1</accession>
<evidence type="ECO:0000313" key="1">
    <source>
        <dbReference type="EMBL" id="MDU0343931.1"/>
    </source>
</evidence>
<dbReference type="EMBL" id="JAWDID010000097">
    <property type="protein sequence ID" value="MDU0343931.1"/>
    <property type="molecule type" value="Genomic_DNA"/>
</dbReference>
<name>A0ABU3SGZ1_9HYPH</name>
<evidence type="ECO:0000313" key="2">
    <source>
        <dbReference type="Proteomes" id="UP001254257"/>
    </source>
</evidence>
<sequence length="257" mass="28560">MGKRSSPDPVVEQAEFFRLVEVERFQSDPDLAIWHGRSRNARVAKVLAFMVLIRAPGRPGRPLSAAPMVVCKGASQQFFSATGDDQAAHLLPGQLLIDNAEPWLYLQGEPARLLQNEFAYVEPIHANFNRADWWAERSGMVEAFADACRAVLTGTGAPERDVADAYARIWTPGALVGIAAGEAALRAKPQVPDLVFEEPDGTNHNMIANLEERGAAMNEKGLRNRFEQLSMLDYYRASFDETPRELEPQAIRMLLEL</sequence>
<protein>
    <submittedName>
        <fullName evidence="1">Uncharacterized protein</fullName>
    </submittedName>
</protein>